<dbReference type="EMBL" id="JAFCMP010000525">
    <property type="protein sequence ID" value="KAG5177468.1"/>
    <property type="molecule type" value="Genomic_DNA"/>
</dbReference>
<evidence type="ECO:0000256" key="7">
    <source>
        <dbReference type="ARBA" id="ARBA00023242"/>
    </source>
</evidence>
<dbReference type="InterPro" id="IPR001163">
    <property type="entry name" value="Sm_dom_euk/arc"/>
</dbReference>
<dbReference type="OrthoDB" id="6425924at2759"/>
<reference evidence="11" key="1">
    <citation type="submission" date="2021-02" db="EMBL/GenBank/DDBJ databases">
        <title>First Annotated Genome of the Yellow-green Alga Tribonema minus.</title>
        <authorList>
            <person name="Mahan K.M."/>
        </authorList>
    </citation>
    <scope>NUCLEOTIDE SEQUENCE</scope>
    <source>
        <strain evidence="11">UTEX B ZZ1240</strain>
    </source>
</reference>
<sequence>MSVTGNAGIGMPVILLHDAEGAVCTVEVKSGEVYRGILDEAEDNMNILMKDILKTDVRGKTSTLSKMYIRGSQIVLVIVPDMLRRAAMFKRIVMWRKYKGNPPSLASSANTGQRAAILRKAAERMSGR</sequence>
<dbReference type="InterPro" id="IPR027141">
    <property type="entry name" value="LSm4/Sm_D1/D3"/>
</dbReference>
<dbReference type="SMART" id="SM00651">
    <property type="entry name" value="Sm"/>
    <property type="match status" value="1"/>
</dbReference>
<keyword evidence="4" id="KW-0963">Cytoplasm</keyword>
<dbReference type="FunFam" id="2.30.30.100:FF:000002">
    <property type="entry name" value="Small nuclear ribonucleoprotein Sm D3"/>
    <property type="match status" value="1"/>
</dbReference>
<dbReference type="GO" id="GO:0003723">
    <property type="term" value="F:RNA binding"/>
    <property type="evidence" value="ECO:0007669"/>
    <property type="project" value="InterPro"/>
</dbReference>
<dbReference type="InterPro" id="IPR034099">
    <property type="entry name" value="SmD3"/>
</dbReference>
<dbReference type="AlphaFoldDB" id="A0A835YVP5"/>
<organism evidence="11 12">
    <name type="scientific">Tribonema minus</name>
    <dbReference type="NCBI Taxonomy" id="303371"/>
    <lineage>
        <taxon>Eukaryota</taxon>
        <taxon>Sar</taxon>
        <taxon>Stramenopiles</taxon>
        <taxon>Ochrophyta</taxon>
        <taxon>PX clade</taxon>
        <taxon>Xanthophyceae</taxon>
        <taxon>Tribonematales</taxon>
        <taxon>Tribonemataceae</taxon>
        <taxon>Tribonema</taxon>
    </lineage>
</organism>
<dbReference type="GO" id="GO:0005681">
    <property type="term" value="C:spliceosomal complex"/>
    <property type="evidence" value="ECO:0007669"/>
    <property type="project" value="InterPro"/>
</dbReference>
<evidence type="ECO:0000256" key="9">
    <source>
        <dbReference type="RuleBase" id="RU365050"/>
    </source>
</evidence>
<dbReference type="GO" id="GO:0005829">
    <property type="term" value="C:cytosol"/>
    <property type="evidence" value="ECO:0007669"/>
    <property type="project" value="UniProtKB-SubCell"/>
</dbReference>
<evidence type="ECO:0000256" key="6">
    <source>
        <dbReference type="ARBA" id="ARBA00023187"/>
    </source>
</evidence>
<dbReference type="PROSITE" id="PS52002">
    <property type="entry name" value="SM"/>
    <property type="match status" value="1"/>
</dbReference>
<keyword evidence="6 9" id="KW-0508">mRNA splicing</keyword>
<dbReference type="CDD" id="cd01721">
    <property type="entry name" value="Sm_D3"/>
    <property type="match status" value="1"/>
</dbReference>
<dbReference type="InterPro" id="IPR047575">
    <property type="entry name" value="Sm"/>
</dbReference>
<dbReference type="InterPro" id="IPR010920">
    <property type="entry name" value="LSM_dom_sf"/>
</dbReference>
<keyword evidence="8 9" id="KW-0687">Ribonucleoprotein</keyword>
<evidence type="ECO:0000256" key="4">
    <source>
        <dbReference type="ARBA" id="ARBA00022490"/>
    </source>
</evidence>
<feature type="domain" description="Sm" evidence="10">
    <location>
        <begin position="11"/>
        <end position="83"/>
    </location>
</feature>
<proteinExistence type="inferred from homology"/>
<protein>
    <recommendedName>
        <fullName evidence="9">Small nuclear ribonucleoprotein Sm D3</fullName>
        <shortName evidence="9">Sm-D3</shortName>
    </recommendedName>
    <alternativeName>
        <fullName evidence="9">snRNP core protein D3</fullName>
    </alternativeName>
</protein>
<evidence type="ECO:0000313" key="12">
    <source>
        <dbReference type="Proteomes" id="UP000664859"/>
    </source>
</evidence>
<keyword evidence="12" id="KW-1185">Reference proteome</keyword>
<comment type="caution">
    <text evidence="11">The sequence shown here is derived from an EMBL/GenBank/DDBJ whole genome shotgun (WGS) entry which is preliminary data.</text>
</comment>
<dbReference type="GO" id="GO:0000387">
    <property type="term" value="P:spliceosomal snRNP assembly"/>
    <property type="evidence" value="ECO:0007669"/>
    <property type="project" value="UniProtKB-UniRule"/>
</dbReference>
<evidence type="ECO:0000256" key="5">
    <source>
        <dbReference type="ARBA" id="ARBA00022664"/>
    </source>
</evidence>
<dbReference type="PANTHER" id="PTHR23338">
    <property type="entry name" value="SMALL NUCLEAR RIBONUCLEOPROTEIN SM"/>
    <property type="match status" value="1"/>
</dbReference>
<dbReference type="SUPFAM" id="SSF50182">
    <property type="entry name" value="Sm-like ribonucleoproteins"/>
    <property type="match status" value="1"/>
</dbReference>
<keyword evidence="7 9" id="KW-0539">Nucleus</keyword>
<name>A0A835YVP5_9STRA</name>
<keyword evidence="5 9" id="KW-0507">mRNA processing</keyword>
<comment type="similarity">
    <text evidence="3 9">Belongs to the snRNP core protein family.</text>
</comment>
<evidence type="ECO:0000256" key="3">
    <source>
        <dbReference type="ARBA" id="ARBA00008146"/>
    </source>
</evidence>
<evidence type="ECO:0000256" key="1">
    <source>
        <dbReference type="ARBA" id="ARBA00004123"/>
    </source>
</evidence>
<accession>A0A835YVP5</accession>
<evidence type="ECO:0000256" key="2">
    <source>
        <dbReference type="ARBA" id="ARBA00004514"/>
    </source>
</evidence>
<evidence type="ECO:0000313" key="11">
    <source>
        <dbReference type="EMBL" id="KAG5177468.1"/>
    </source>
</evidence>
<dbReference type="Proteomes" id="UP000664859">
    <property type="component" value="Unassembled WGS sequence"/>
</dbReference>
<dbReference type="Pfam" id="PF01423">
    <property type="entry name" value="LSM"/>
    <property type="match status" value="1"/>
</dbReference>
<gene>
    <name evidence="11" type="ORF">JKP88DRAFT_216098</name>
</gene>
<evidence type="ECO:0000259" key="10">
    <source>
        <dbReference type="PROSITE" id="PS52002"/>
    </source>
</evidence>
<evidence type="ECO:0000256" key="8">
    <source>
        <dbReference type="ARBA" id="ARBA00023274"/>
    </source>
</evidence>
<dbReference type="Gene3D" id="2.30.30.100">
    <property type="match status" value="1"/>
</dbReference>
<comment type="subcellular location">
    <subcellularLocation>
        <location evidence="2">Cytoplasm</location>
        <location evidence="2">Cytosol</location>
    </subcellularLocation>
    <subcellularLocation>
        <location evidence="1 9">Nucleus</location>
    </subcellularLocation>
</comment>